<dbReference type="AlphaFoldDB" id="A0A1H7QEQ4"/>
<dbReference type="InterPro" id="IPR025499">
    <property type="entry name" value="KdgF"/>
</dbReference>
<dbReference type="CDD" id="cd02238">
    <property type="entry name" value="cupin_KdgF"/>
    <property type="match status" value="1"/>
</dbReference>
<dbReference type="InterPro" id="IPR013096">
    <property type="entry name" value="Cupin_2"/>
</dbReference>
<dbReference type="Pfam" id="PF07883">
    <property type="entry name" value="Cupin_2"/>
    <property type="match status" value="1"/>
</dbReference>
<dbReference type="PANTHER" id="PTHR40112">
    <property type="entry name" value="H2HPP ISOMERASE"/>
    <property type="match status" value="1"/>
</dbReference>
<dbReference type="Proteomes" id="UP000198521">
    <property type="component" value="Unassembled WGS sequence"/>
</dbReference>
<reference evidence="2 3" key="1">
    <citation type="submission" date="2016-10" db="EMBL/GenBank/DDBJ databases">
        <authorList>
            <person name="de Groot N.N."/>
        </authorList>
    </citation>
    <scope>NUCLEOTIDE SEQUENCE [LARGE SCALE GENOMIC DNA]</scope>
    <source>
        <strain evidence="2 3">DSM 25232</strain>
    </source>
</reference>
<proteinExistence type="predicted"/>
<dbReference type="PANTHER" id="PTHR40112:SF1">
    <property type="entry name" value="H2HPP ISOMERASE"/>
    <property type="match status" value="1"/>
</dbReference>
<dbReference type="InterPro" id="IPR052535">
    <property type="entry name" value="Bacilysin_H2HPP_isomerase"/>
</dbReference>
<gene>
    <name evidence="2" type="ORF">SAMN04487910_2531</name>
</gene>
<dbReference type="SUPFAM" id="SSF51182">
    <property type="entry name" value="RmlC-like cupins"/>
    <property type="match status" value="1"/>
</dbReference>
<dbReference type="STRING" id="1038014.SAMN04487910_2531"/>
<accession>A0A1H7QEQ4</accession>
<dbReference type="OrthoDB" id="9811153at2"/>
<protein>
    <submittedName>
        <fullName evidence="2">Cupin domain protein</fullName>
    </submittedName>
</protein>
<dbReference type="Gene3D" id="2.60.120.10">
    <property type="entry name" value="Jelly Rolls"/>
    <property type="match status" value="1"/>
</dbReference>
<evidence type="ECO:0000313" key="3">
    <source>
        <dbReference type="Proteomes" id="UP000198521"/>
    </source>
</evidence>
<name>A0A1H7QEQ4_AQUAM</name>
<feature type="domain" description="Cupin type-2" evidence="1">
    <location>
        <begin position="42"/>
        <end position="100"/>
    </location>
</feature>
<evidence type="ECO:0000259" key="1">
    <source>
        <dbReference type="Pfam" id="PF07883"/>
    </source>
</evidence>
<sequence length="122" mass="13700">MSYSKIKSDVFFVTKDKPWEQAAEGITRQMIGYDVNIMMVKVNFEKGAIGYIHDHFHSQTTYVESGSFEVTIGDDKKVLNAGDGFFIPPNVPHGAVCLEAGVLIDVFSPIREDFLEISHEKK</sequence>
<dbReference type="EMBL" id="FOAB01000004">
    <property type="protein sequence ID" value="SEL46413.1"/>
    <property type="molecule type" value="Genomic_DNA"/>
</dbReference>
<dbReference type="InterPro" id="IPR011051">
    <property type="entry name" value="RmlC_Cupin_sf"/>
</dbReference>
<dbReference type="PIRSF" id="PIRSF029883">
    <property type="entry name" value="KdgF"/>
    <property type="match status" value="1"/>
</dbReference>
<keyword evidence="3" id="KW-1185">Reference proteome</keyword>
<dbReference type="RefSeq" id="WP_091408911.1">
    <property type="nucleotide sequence ID" value="NZ_FOAB01000004.1"/>
</dbReference>
<evidence type="ECO:0000313" key="2">
    <source>
        <dbReference type="EMBL" id="SEL46413.1"/>
    </source>
</evidence>
<dbReference type="InterPro" id="IPR014710">
    <property type="entry name" value="RmlC-like_jellyroll"/>
</dbReference>
<organism evidence="2 3">
    <name type="scientific">Aquimarina amphilecti</name>
    <dbReference type="NCBI Taxonomy" id="1038014"/>
    <lineage>
        <taxon>Bacteria</taxon>
        <taxon>Pseudomonadati</taxon>
        <taxon>Bacteroidota</taxon>
        <taxon>Flavobacteriia</taxon>
        <taxon>Flavobacteriales</taxon>
        <taxon>Flavobacteriaceae</taxon>
        <taxon>Aquimarina</taxon>
    </lineage>
</organism>